<dbReference type="SUPFAM" id="SSF51735">
    <property type="entry name" value="NAD(P)-binding Rossmann-fold domains"/>
    <property type="match status" value="1"/>
</dbReference>
<dbReference type="OrthoDB" id="4392084at2"/>
<dbReference type="RefSeq" id="WP_145141139.1">
    <property type="nucleotide sequence ID" value="NZ_VLKY01000005.1"/>
</dbReference>
<dbReference type="CDD" id="cd08948">
    <property type="entry name" value="5beta-POR_like_SDR_a"/>
    <property type="match status" value="1"/>
</dbReference>
<accession>A0A562QE79</accession>
<evidence type="ECO:0000313" key="2">
    <source>
        <dbReference type="EMBL" id="TWI55075.1"/>
    </source>
</evidence>
<gene>
    <name evidence="2" type="ORF">IQ22_01987</name>
</gene>
<evidence type="ECO:0000259" key="1">
    <source>
        <dbReference type="Pfam" id="PF22917"/>
    </source>
</evidence>
<dbReference type="Pfam" id="PF22917">
    <property type="entry name" value="PRISE"/>
    <property type="match status" value="1"/>
</dbReference>
<sequence>MSASKVALVVGASGIIGNALVETLVENPEWRVRAVRRTFVPGVETLELDLNDAQATADALRHAGDTTHVFYAALRPDSSLAREAEINGAMLRNLLDGLKAAGAKLERVVHYQGAKVYGVHLGPTTAPFYEDDPRHLAPNFYYTQEDLLRERAAQGEFEWSILRPDVVVGDIAGNPMNIALVIGAFAALSKQAGVPLRFPGSVKAYRGVLAQLTDARWLARASIWAALAPAARNEAFNLVGEPFRWERLWHKVAEAFDMPVAEPQPFSLAAQMPAKAAVWQELAEQQGLQAIPYEKLIGWKFGDFVFNTEFDMISDMGKIRRAGFTEAVSTEDSLIGAIKRLQEKRYIP</sequence>
<dbReference type="Gene3D" id="3.40.50.720">
    <property type="entry name" value="NAD(P)-binding Rossmann-like Domain"/>
    <property type="match status" value="1"/>
</dbReference>
<evidence type="ECO:0000313" key="3">
    <source>
        <dbReference type="Proteomes" id="UP000316905"/>
    </source>
</evidence>
<proteinExistence type="predicted"/>
<dbReference type="PANTHER" id="PTHR32487">
    <property type="entry name" value="3-OXO-DELTA(4,5)-STEROID 5-BETA-REDUCTASE"/>
    <property type="match status" value="1"/>
</dbReference>
<reference evidence="2 3" key="1">
    <citation type="journal article" date="2015" name="Stand. Genomic Sci.">
        <title>Genomic Encyclopedia of Bacterial and Archaeal Type Strains, Phase III: the genomes of soil and plant-associated and newly described type strains.</title>
        <authorList>
            <person name="Whitman W.B."/>
            <person name="Woyke T."/>
            <person name="Klenk H.P."/>
            <person name="Zhou Y."/>
            <person name="Lilburn T.G."/>
            <person name="Beck B.J."/>
            <person name="De Vos P."/>
            <person name="Vandamme P."/>
            <person name="Eisen J.A."/>
            <person name="Garrity G."/>
            <person name="Hugenholtz P."/>
            <person name="Kyrpides N.C."/>
        </authorList>
    </citation>
    <scope>NUCLEOTIDE SEQUENCE [LARGE SCALE GENOMIC DNA]</scope>
    <source>
        <strain evidence="2 3">CGMCC 1.6858</strain>
    </source>
</reference>
<keyword evidence="3" id="KW-1185">Reference proteome</keyword>
<dbReference type="Proteomes" id="UP000316905">
    <property type="component" value="Unassembled WGS sequence"/>
</dbReference>
<dbReference type="PANTHER" id="PTHR32487:SF0">
    <property type="entry name" value="3-OXO-DELTA(4,5)-STEROID 5-BETA-REDUCTASE"/>
    <property type="match status" value="1"/>
</dbReference>
<organism evidence="2 3">
    <name type="scientific">Pseudomonas duriflava</name>
    <dbReference type="NCBI Taxonomy" id="459528"/>
    <lineage>
        <taxon>Bacteria</taxon>
        <taxon>Pseudomonadati</taxon>
        <taxon>Pseudomonadota</taxon>
        <taxon>Gammaproteobacteria</taxon>
        <taxon>Pseudomonadales</taxon>
        <taxon>Pseudomonadaceae</taxon>
        <taxon>Pseudomonas</taxon>
    </lineage>
</organism>
<dbReference type="InterPro" id="IPR055222">
    <property type="entry name" value="PRISE-like_Rossmann-fold"/>
</dbReference>
<dbReference type="InterPro" id="IPR036291">
    <property type="entry name" value="NAD(P)-bd_dom_sf"/>
</dbReference>
<comment type="caution">
    <text evidence="2">The sequence shown here is derived from an EMBL/GenBank/DDBJ whole genome shotgun (WGS) entry which is preliminary data.</text>
</comment>
<feature type="domain" description="PRISE-like Rossmann-fold" evidence="1">
    <location>
        <begin position="36"/>
        <end position="342"/>
    </location>
</feature>
<dbReference type="EMBL" id="VLKY01000005">
    <property type="protein sequence ID" value="TWI55075.1"/>
    <property type="molecule type" value="Genomic_DNA"/>
</dbReference>
<protein>
    <submittedName>
        <fullName evidence="2">Nucleoside-diphosphate-sugar epimerase</fullName>
    </submittedName>
</protein>
<name>A0A562QE79_9PSED</name>
<dbReference type="AlphaFoldDB" id="A0A562QE79"/>